<dbReference type="AlphaFoldDB" id="A0A0K9NJM8"/>
<sequence length="242" mass="25796">MHSICRQGSKMAGSNDLASVGAKSKHDIVQMRTTPVREAIRRPRGRPAGSKNKPKPPLIITRESANSLRAHAIEVNSGCDICQCLSNFARREQLGLCVLSGSGCVINVTLRQQASPTAVVTLHGRFEILSLLGSFFPPPSPSGISGLTVNIAGTQGQAVGRVIGPLIASGPVVIMASTFMNATFDRLPFDDEDSSVHNQNHHNQPIDVTNIDMYGVPPSLFAKGSVSPELYSWAPGCQISKN</sequence>
<dbReference type="Pfam" id="PF03479">
    <property type="entry name" value="PCC"/>
    <property type="match status" value="1"/>
</dbReference>
<dbReference type="GO" id="GO:0010228">
    <property type="term" value="P:vegetative to reproductive phase transition of meristem"/>
    <property type="evidence" value="ECO:0000318"/>
    <property type="project" value="GO_Central"/>
</dbReference>
<dbReference type="PANTHER" id="PTHR31100">
    <property type="entry name" value="AT-HOOK MOTIF NUCLEAR-LOCALIZED PROTEIN 15"/>
    <property type="match status" value="1"/>
</dbReference>
<dbReference type="Proteomes" id="UP000036987">
    <property type="component" value="Unassembled WGS sequence"/>
</dbReference>
<dbReference type="OMA" id="TGCVMNV"/>
<keyword evidence="4" id="KW-1185">Reference proteome</keyword>
<evidence type="ECO:0000313" key="4">
    <source>
        <dbReference type="Proteomes" id="UP000036987"/>
    </source>
</evidence>
<dbReference type="CDD" id="cd11378">
    <property type="entry name" value="DUF296"/>
    <property type="match status" value="1"/>
</dbReference>
<comment type="caution">
    <text evidence="3">The sequence shown here is derived from an EMBL/GenBank/DDBJ whole genome shotgun (WGS) entry which is preliminary data.</text>
</comment>
<dbReference type="STRING" id="29655.A0A0K9NJM8"/>
<evidence type="ECO:0000256" key="1">
    <source>
        <dbReference type="SAM" id="MobiDB-lite"/>
    </source>
</evidence>
<protein>
    <submittedName>
        <fullName evidence="3">AT hook motif DNA-binding family protein</fullName>
    </submittedName>
</protein>
<dbReference type="PANTHER" id="PTHR31100:SF48">
    <property type="entry name" value="AT-HOOK MOTIF NUCLEAR-LOCALIZED PROTEIN 16"/>
    <property type="match status" value="1"/>
</dbReference>
<reference evidence="4" key="1">
    <citation type="journal article" date="2016" name="Nature">
        <title>The genome of the seagrass Zostera marina reveals angiosperm adaptation to the sea.</title>
        <authorList>
            <person name="Olsen J.L."/>
            <person name="Rouze P."/>
            <person name="Verhelst B."/>
            <person name="Lin Y.-C."/>
            <person name="Bayer T."/>
            <person name="Collen J."/>
            <person name="Dattolo E."/>
            <person name="De Paoli E."/>
            <person name="Dittami S."/>
            <person name="Maumus F."/>
            <person name="Michel G."/>
            <person name="Kersting A."/>
            <person name="Lauritano C."/>
            <person name="Lohaus R."/>
            <person name="Toepel M."/>
            <person name="Tonon T."/>
            <person name="Vanneste K."/>
            <person name="Amirebrahimi M."/>
            <person name="Brakel J."/>
            <person name="Bostroem C."/>
            <person name="Chovatia M."/>
            <person name="Grimwood J."/>
            <person name="Jenkins J.W."/>
            <person name="Jueterbock A."/>
            <person name="Mraz A."/>
            <person name="Stam W.T."/>
            <person name="Tice H."/>
            <person name="Bornberg-Bauer E."/>
            <person name="Green P.J."/>
            <person name="Pearson G.A."/>
            <person name="Procaccini G."/>
            <person name="Duarte C.M."/>
            <person name="Schmutz J."/>
            <person name="Reusch T.B.H."/>
            <person name="Van de Peer Y."/>
        </authorList>
    </citation>
    <scope>NUCLEOTIDE SEQUENCE [LARGE SCALE GENOMIC DNA]</scope>
    <source>
        <strain evidence="4">cv. Finnish</strain>
    </source>
</reference>
<keyword evidence="3" id="KW-0238">DNA-binding</keyword>
<dbReference type="GO" id="GO:0005634">
    <property type="term" value="C:nucleus"/>
    <property type="evidence" value="ECO:0000318"/>
    <property type="project" value="GO_Central"/>
</dbReference>
<feature type="region of interest" description="Disordered" evidence="1">
    <location>
        <begin position="1"/>
        <end position="58"/>
    </location>
</feature>
<dbReference type="InterPro" id="IPR005175">
    <property type="entry name" value="PPC_dom"/>
</dbReference>
<feature type="domain" description="PPC" evidence="2">
    <location>
        <begin position="65"/>
        <end position="202"/>
    </location>
</feature>
<dbReference type="PROSITE" id="PS51742">
    <property type="entry name" value="PPC"/>
    <property type="match status" value="1"/>
</dbReference>
<organism evidence="3 4">
    <name type="scientific">Zostera marina</name>
    <name type="common">Eelgrass</name>
    <dbReference type="NCBI Taxonomy" id="29655"/>
    <lineage>
        <taxon>Eukaryota</taxon>
        <taxon>Viridiplantae</taxon>
        <taxon>Streptophyta</taxon>
        <taxon>Embryophyta</taxon>
        <taxon>Tracheophyta</taxon>
        <taxon>Spermatophyta</taxon>
        <taxon>Magnoliopsida</taxon>
        <taxon>Liliopsida</taxon>
        <taxon>Zosteraceae</taxon>
        <taxon>Zostera</taxon>
    </lineage>
</organism>
<dbReference type="Gene3D" id="3.30.1330.80">
    <property type="entry name" value="Hypothetical protein, similar to alpha- acetolactate decarboxylase, domain 2"/>
    <property type="match status" value="1"/>
</dbReference>
<gene>
    <name evidence="3" type="ORF">ZOSMA_99G00910</name>
</gene>
<evidence type="ECO:0000313" key="3">
    <source>
        <dbReference type="EMBL" id="KMZ56160.1"/>
    </source>
</evidence>
<proteinExistence type="predicted"/>
<dbReference type="GO" id="GO:0003700">
    <property type="term" value="F:DNA-binding transcription factor activity"/>
    <property type="evidence" value="ECO:0000318"/>
    <property type="project" value="GO_Central"/>
</dbReference>
<accession>A0A0K9NJM8</accession>
<dbReference type="OrthoDB" id="780035at2759"/>
<dbReference type="GO" id="GO:0003680">
    <property type="term" value="F:minor groove of adenine-thymine-rich DNA binding"/>
    <property type="evidence" value="ECO:0000318"/>
    <property type="project" value="GO_Central"/>
</dbReference>
<dbReference type="InterPro" id="IPR014476">
    <property type="entry name" value="AHL15-29"/>
</dbReference>
<dbReference type="SUPFAM" id="SSF117856">
    <property type="entry name" value="AF0104/ALDC/Ptd012-like"/>
    <property type="match status" value="1"/>
</dbReference>
<name>A0A0K9NJM8_ZOSMR</name>
<evidence type="ECO:0000259" key="2">
    <source>
        <dbReference type="PROSITE" id="PS51742"/>
    </source>
</evidence>
<dbReference type="EMBL" id="LFYR01002227">
    <property type="protein sequence ID" value="KMZ56160.1"/>
    <property type="molecule type" value="Genomic_DNA"/>
</dbReference>